<evidence type="ECO:0000313" key="13">
    <source>
        <dbReference type="EMBL" id="SFJ77262.1"/>
    </source>
</evidence>
<evidence type="ECO:0000256" key="8">
    <source>
        <dbReference type="ARBA" id="ARBA00023012"/>
    </source>
</evidence>
<dbReference type="GO" id="GO:0000155">
    <property type="term" value="F:phosphorelay sensor kinase activity"/>
    <property type="evidence" value="ECO:0007669"/>
    <property type="project" value="InterPro"/>
</dbReference>
<feature type="transmembrane region" description="Helical" evidence="9">
    <location>
        <begin position="39"/>
        <end position="58"/>
    </location>
</feature>
<evidence type="ECO:0000256" key="2">
    <source>
        <dbReference type="ARBA" id="ARBA00012438"/>
    </source>
</evidence>
<dbReference type="SMART" id="SM00388">
    <property type="entry name" value="HisKA"/>
    <property type="match status" value="1"/>
</dbReference>
<dbReference type="SMART" id="SM00091">
    <property type="entry name" value="PAS"/>
    <property type="match status" value="2"/>
</dbReference>
<dbReference type="Pfam" id="PF00512">
    <property type="entry name" value="HisKA"/>
    <property type="match status" value="1"/>
</dbReference>
<reference evidence="14" key="1">
    <citation type="submission" date="2016-10" db="EMBL/GenBank/DDBJ databases">
        <authorList>
            <person name="Varghese N."/>
            <person name="Submissions S."/>
        </authorList>
    </citation>
    <scope>NUCLEOTIDE SEQUENCE [LARGE SCALE GENOMIC DNA]</scope>
    <source>
        <strain evidence="14">OK042</strain>
    </source>
</reference>
<dbReference type="Gene3D" id="3.30.450.20">
    <property type="entry name" value="PAS domain"/>
    <property type="match status" value="2"/>
</dbReference>
<dbReference type="InterPro" id="IPR036097">
    <property type="entry name" value="HisK_dim/P_sf"/>
</dbReference>
<feature type="domain" description="PAS" evidence="11">
    <location>
        <begin position="74"/>
        <end position="143"/>
    </location>
</feature>
<dbReference type="InterPro" id="IPR001610">
    <property type="entry name" value="PAC"/>
</dbReference>
<feature type="domain" description="Histidine kinase" evidence="10">
    <location>
        <begin position="339"/>
        <end position="541"/>
    </location>
</feature>
<dbReference type="EMBL" id="FORT01000005">
    <property type="protein sequence ID" value="SFJ77262.1"/>
    <property type="molecule type" value="Genomic_DNA"/>
</dbReference>
<protein>
    <recommendedName>
        <fullName evidence="2">histidine kinase</fullName>
        <ecNumber evidence="2">2.7.13.3</ecNumber>
    </recommendedName>
</protein>
<keyword evidence="6" id="KW-0418">Kinase</keyword>
<dbReference type="PANTHER" id="PTHR43065:SF34">
    <property type="entry name" value="SPORULATION KINASE A"/>
    <property type="match status" value="1"/>
</dbReference>
<evidence type="ECO:0000256" key="4">
    <source>
        <dbReference type="ARBA" id="ARBA00022679"/>
    </source>
</evidence>
<dbReference type="Proteomes" id="UP000198915">
    <property type="component" value="Unassembled WGS sequence"/>
</dbReference>
<feature type="domain" description="PAC" evidence="12">
    <location>
        <begin position="274"/>
        <end position="326"/>
    </location>
</feature>
<dbReference type="STRING" id="1884381.SAMN05518846_105219"/>
<organism evidence="13 14">
    <name type="scientific">Brevibacillus centrosporus</name>
    <dbReference type="NCBI Taxonomy" id="54910"/>
    <lineage>
        <taxon>Bacteria</taxon>
        <taxon>Bacillati</taxon>
        <taxon>Bacillota</taxon>
        <taxon>Bacilli</taxon>
        <taxon>Bacillales</taxon>
        <taxon>Paenibacillaceae</taxon>
        <taxon>Brevibacillus</taxon>
    </lineage>
</organism>
<dbReference type="Pfam" id="PF08448">
    <property type="entry name" value="PAS_4"/>
    <property type="match status" value="1"/>
</dbReference>
<dbReference type="Gene3D" id="3.30.565.10">
    <property type="entry name" value="Histidine kinase-like ATPase, C-terminal domain"/>
    <property type="match status" value="1"/>
</dbReference>
<dbReference type="InterPro" id="IPR013656">
    <property type="entry name" value="PAS_4"/>
</dbReference>
<dbReference type="GO" id="GO:0005524">
    <property type="term" value="F:ATP binding"/>
    <property type="evidence" value="ECO:0007669"/>
    <property type="project" value="UniProtKB-KW"/>
</dbReference>
<evidence type="ECO:0000256" key="6">
    <source>
        <dbReference type="ARBA" id="ARBA00022777"/>
    </source>
</evidence>
<gene>
    <name evidence="13" type="ORF">SAMN05518846_105219</name>
</gene>
<comment type="catalytic activity">
    <reaction evidence="1">
        <text>ATP + protein L-histidine = ADP + protein N-phospho-L-histidine.</text>
        <dbReference type="EC" id="2.7.13.3"/>
    </reaction>
</comment>
<sequence length="541" mass="60968">MNRIGYHPLFILVLFLAGWFPFTLYLLASNKQLINTPHLSVIPVILGGGIIWLLYGNWRTFHRGRQGGADLEQTRELLEVLLQHPTDAIAIMDAEGRIERINHAYAELTGYTEEMLLGKKQPHLHKKRSEDIQAMYTQVLQGSTASGCETWVHQNGSPLAVSYTLTPVFNQRGEVVRIIGCSRDLTERKRIEQELKASKANYRLITENMSDMIFVYQPSGNVLYASASHTKQLGYPIHELVAMKPDELAGLIHPDDLAMVAKVFTRDWEKCSGTTTVFRIRHQEGHWISIESRYNPILDEAGRLDSVMIVSRDVSEVMHTKELLRQTDKLSAIGQLAAGIAHEIRNPLTSLRGFVQLLQASLADPRYCEIMLAELDRINFIVSELLVLAKPKQMKFQDKKPTQIIYDVISLLESQANMNNVIFHDHLERSLPTISCDENQLKQVFINVCKNAIEALPEGGDIYVESSRLAASRIRISIRDTGKGIDPIRIPRLGEPFYTTKENGTGLGLMVSYRILEEHGGSLTIESEPEKGTTVHITLPV</sequence>
<dbReference type="PROSITE" id="PS50112">
    <property type="entry name" value="PAS"/>
    <property type="match status" value="2"/>
</dbReference>
<dbReference type="PROSITE" id="PS50109">
    <property type="entry name" value="HIS_KIN"/>
    <property type="match status" value="1"/>
</dbReference>
<keyword evidence="9" id="KW-0812">Transmembrane</keyword>
<dbReference type="SMART" id="SM00387">
    <property type="entry name" value="HATPase_c"/>
    <property type="match status" value="1"/>
</dbReference>
<dbReference type="PANTHER" id="PTHR43065">
    <property type="entry name" value="SENSOR HISTIDINE KINASE"/>
    <property type="match status" value="1"/>
</dbReference>
<dbReference type="Pfam" id="PF02518">
    <property type="entry name" value="HATPase_c"/>
    <property type="match status" value="1"/>
</dbReference>
<feature type="domain" description="PAC" evidence="12">
    <location>
        <begin position="145"/>
        <end position="197"/>
    </location>
</feature>
<dbReference type="InterPro" id="IPR000700">
    <property type="entry name" value="PAS-assoc_C"/>
</dbReference>
<feature type="domain" description="PAS" evidence="11">
    <location>
        <begin position="198"/>
        <end position="266"/>
    </location>
</feature>
<dbReference type="InterPro" id="IPR003661">
    <property type="entry name" value="HisK_dim/P_dom"/>
</dbReference>
<dbReference type="InterPro" id="IPR005467">
    <property type="entry name" value="His_kinase_dom"/>
</dbReference>
<dbReference type="SUPFAM" id="SSF55785">
    <property type="entry name" value="PYP-like sensor domain (PAS domain)"/>
    <property type="match status" value="2"/>
</dbReference>
<evidence type="ECO:0000259" key="11">
    <source>
        <dbReference type="PROSITE" id="PS50112"/>
    </source>
</evidence>
<dbReference type="PROSITE" id="PS50113">
    <property type="entry name" value="PAC"/>
    <property type="match status" value="2"/>
</dbReference>
<keyword evidence="5" id="KW-0547">Nucleotide-binding</keyword>
<proteinExistence type="predicted"/>
<dbReference type="RefSeq" id="WP_092268107.1">
    <property type="nucleotide sequence ID" value="NZ_BJOE01000003.1"/>
</dbReference>
<dbReference type="Gene3D" id="1.10.287.130">
    <property type="match status" value="1"/>
</dbReference>
<dbReference type="PRINTS" id="PR00344">
    <property type="entry name" value="BCTRLSENSOR"/>
</dbReference>
<dbReference type="NCBIfam" id="TIGR00229">
    <property type="entry name" value="sensory_box"/>
    <property type="match status" value="2"/>
</dbReference>
<dbReference type="SMART" id="SM00086">
    <property type="entry name" value="PAC"/>
    <property type="match status" value="2"/>
</dbReference>
<dbReference type="InterPro" id="IPR003594">
    <property type="entry name" value="HATPase_dom"/>
</dbReference>
<keyword evidence="3" id="KW-0597">Phosphoprotein</keyword>
<dbReference type="InterPro" id="IPR035965">
    <property type="entry name" value="PAS-like_dom_sf"/>
</dbReference>
<evidence type="ECO:0000256" key="1">
    <source>
        <dbReference type="ARBA" id="ARBA00000085"/>
    </source>
</evidence>
<keyword evidence="14" id="KW-1185">Reference proteome</keyword>
<dbReference type="InterPro" id="IPR004358">
    <property type="entry name" value="Sig_transdc_His_kin-like_C"/>
</dbReference>
<keyword evidence="4" id="KW-0808">Transferase</keyword>
<dbReference type="SUPFAM" id="SSF55874">
    <property type="entry name" value="ATPase domain of HSP90 chaperone/DNA topoisomerase II/histidine kinase"/>
    <property type="match status" value="1"/>
</dbReference>
<evidence type="ECO:0000256" key="5">
    <source>
        <dbReference type="ARBA" id="ARBA00022741"/>
    </source>
</evidence>
<evidence type="ECO:0000256" key="3">
    <source>
        <dbReference type="ARBA" id="ARBA00022553"/>
    </source>
</evidence>
<name>A0A1I3U2U0_9BACL</name>
<feature type="transmembrane region" description="Helical" evidence="9">
    <location>
        <begin position="6"/>
        <end position="27"/>
    </location>
</feature>
<keyword evidence="7" id="KW-0067">ATP-binding</keyword>
<keyword evidence="9" id="KW-0472">Membrane</keyword>
<keyword evidence="9" id="KW-1133">Transmembrane helix</keyword>
<dbReference type="CDD" id="cd00130">
    <property type="entry name" value="PAS"/>
    <property type="match status" value="2"/>
</dbReference>
<dbReference type="SUPFAM" id="SSF47384">
    <property type="entry name" value="Homodimeric domain of signal transducing histidine kinase"/>
    <property type="match status" value="1"/>
</dbReference>
<dbReference type="AlphaFoldDB" id="A0A1I3U2U0"/>
<dbReference type="CDD" id="cd00082">
    <property type="entry name" value="HisKA"/>
    <property type="match status" value="1"/>
</dbReference>
<evidence type="ECO:0000313" key="14">
    <source>
        <dbReference type="Proteomes" id="UP000198915"/>
    </source>
</evidence>
<dbReference type="InterPro" id="IPR036890">
    <property type="entry name" value="HATPase_C_sf"/>
</dbReference>
<evidence type="ECO:0000256" key="9">
    <source>
        <dbReference type="SAM" id="Phobius"/>
    </source>
</evidence>
<evidence type="ECO:0000259" key="12">
    <source>
        <dbReference type="PROSITE" id="PS50113"/>
    </source>
</evidence>
<dbReference type="EC" id="2.7.13.3" evidence="2"/>
<dbReference type="Pfam" id="PF08447">
    <property type="entry name" value="PAS_3"/>
    <property type="match status" value="1"/>
</dbReference>
<evidence type="ECO:0000256" key="7">
    <source>
        <dbReference type="ARBA" id="ARBA00022840"/>
    </source>
</evidence>
<accession>A0A1I3U2U0</accession>
<keyword evidence="8" id="KW-0902">Two-component regulatory system</keyword>
<dbReference type="InterPro" id="IPR000014">
    <property type="entry name" value="PAS"/>
</dbReference>
<dbReference type="InterPro" id="IPR013655">
    <property type="entry name" value="PAS_fold_3"/>
</dbReference>
<evidence type="ECO:0000259" key="10">
    <source>
        <dbReference type="PROSITE" id="PS50109"/>
    </source>
</evidence>